<dbReference type="EC" id="2.7.13.3" evidence="2"/>
<keyword evidence="4" id="KW-0808">Transferase</keyword>
<dbReference type="GO" id="GO:0004673">
    <property type="term" value="F:protein histidine kinase activity"/>
    <property type="evidence" value="ECO:0007669"/>
    <property type="project" value="UniProtKB-EC"/>
</dbReference>
<feature type="domain" description="Histidine kinase" evidence="8">
    <location>
        <begin position="300"/>
        <end position="492"/>
    </location>
</feature>
<dbReference type="PANTHER" id="PTHR41523">
    <property type="entry name" value="TWO-COMPONENT SYSTEM SENSOR PROTEIN"/>
    <property type="match status" value="1"/>
</dbReference>
<dbReference type="InterPro" id="IPR005467">
    <property type="entry name" value="His_kinase_dom"/>
</dbReference>
<reference evidence="9 10" key="1">
    <citation type="submission" date="2015-10" db="EMBL/GenBank/DDBJ databases">
        <title>Metagenome-Assembled Genomes uncover a global brackish microbiome.</title>
        <authorList>
            <person name="Hugerth L.W."/>
            <person name="Larsson J."/>
            <person name="Alneberg J."/>
            <person name="Lindh M.V."/>
            <person name="Legrand C."/>
            <person name="Pinhassi J."/>
            <person name="Andersson A.F."/>
        </authorList>
    </citation>
    <scope>NUCLEOTIDE SEQUENCE [LARGE SCALE GENOMIC DNA]</scope>
    <source>
        <strain evidence="9">BACL2 MAG-121220-bin52</strain>
    </source>
</reference>
<keyword evidence="3" id="KW-0597">Phosphoprotein</keyword>
<keyword evidence="6 9" id="KW-0418">Kinase</keyword>
<dbReference type="Pfam" id="PF07568">
    <property type="entry name" value="HisKA_2"/>
    <property type="match status" value="1"/>
</dbReference>
<dbReference type="InterPro" id="IPR036890">
    <property type="entry name" value="HATPase_C_sf"/>
</dbReference>
<dbReference type="InterPro" id="IPR038424">
    <property type="entry name" value="H_kinase_PdtaS_GAF_sf"/>
</dbReference>
<evidence type="ECO:0000259" key="8">
    <source>
        <dbReference type="PROSITE" id="PS50109"/>
    </source>
</evidence>
<dbReference type="PANTHER" id="PTHR41523:SF8">
    <property type="entry name" value="ETHYLENE RESPONSE SENSOR PROTEIN"/>
    <property type="match status" value="1"/>
</dbReference>
<dbReference type="PROSITE" id="PS50109">
    <property type="entry name" value="HIS_KIN"/>
    <property type="match status" value="1"/>
</dbReference>
<proteinExistence type="predicted"/>
<keyword evidence="5" id="KW-0547">Nucleotide-binding</keyword>
<dbReference type="Gene3D" id="3.30.450.280">
    <property type="entry name" value="GAF domain"/>
    <property type="match status" value="1"/>
</dbReference>
<evidence type="ECO:0000256" key="3">
    <source>
        <dbReference type="ARBA" id="ARBA00022553"/>
    </source>
</evidence>
<evidence type="ECO:0000256" key="4">
    <source>
        <dbReference type="ARBA" id="ARBA00022679"/>
    </source>
</evidence>
<evidence type="ECO:0000256" key="5">
    <source>
        <dbReference type="ARBA" id="ARBA00022741"/>
    </source>
</evidence>
<comment type="caution">
    <text evidence="9">The sequence shown here is derived from an EMBL/GenBank/DDBJ whole genome shotgun (WGS) entry which is preliminary data.</text>
</comment>
<sequence length="492" mass="54690">MPFRHLLSDQSSLTQDDVLRLGELTAEWQLLADLSFADLVLWIPKRQDQKSWPEGHRAVAQIRPMTAATVFTHDLIGNEVTWGSRTDLDQALSSGEIIRDNRAEQVGEIEIKVECIPVLFLGRVIAVISRHRNLETMRTPSRLELNYREIANHIYRMIAEGNFPVKDNVYLAEAAPRVGDGLVRVNVSGEVLFASPNARSALNRVGWDKDLEGQNFGQVLDSLVSPISPLNPKEENWQISMSGKQLRREEFENSGGVLDLLAIPLTEGENRIGAVILVHNVTELRRKDRALISKDATIREIHHRVKNNLQTVSALLRLQARRIEDPKASAAIEEAVRRVVSIALVHETLSATSQDLVQFDEVITKIIQGASELNIRPNEIQIKKMGEFGLISSMVATPLALVLTELIHNALEHGLSTSGDLVELRINRQAASMTITVTDNGAGIPSDFSLELNTNLGLQIVQTLTKNELAGKIEFIKQNIGTQVAISFPLER</sequence>
<dbReference type="GO" id="GO:0005524">
    <property type="term" value="F:ATP binding"/>
    <property type="evidence" value="ECO:0007669"/>
    <property type="project" value="UniProtKB-KW"/>
</dbReference>
<evidence type="ECO:0000256" key="2">
    <source>
        <dbReference type="ARBA" id="ARBA00012438"/>
    </source>
</evidence>
<keyword evidence="7" id="KW-0067">ATP-binding</keyword>
<evidence type="ECO:0000313" key="10">
    <source>
        <dbReference type="Proteomes" id="UP000054017"/>
    </source>
</evidence>
<evidence type="ECO:0000313" key="9">
    <source>
        <dbReference type="EMBL" id="KRO33907.1"/>
    </source>
</evidence>
<dbReference type="InterPro" id="IPR003594">
    <property type="entry name" value="HATPase_dom"/>
</dbReference>
<dbReference type="Gene3D" id="3.30.565.10">
    <property type="entry name" value="Histidine kinase-like ATPase, C-terminal domain"/>
    <property type="match status" value="1"/>
</dbReference>
<dbReference type="AlphaFoldDB" id="A0A0R2PCY9"/>
<organism evidence="9 10">
    <name type="scientific">Actinobacteria bacterium BACL2 MAG-121220-bin52</name>
    <dbReference type="NCBI Taxonomy" id="1655573"/>
    <lineage>
        <taxon>Bacteria</taxon>
        <taxon>Bacillati</taxon>
        <taxon>Actinomycetota</taxon>
        <taxon>Actinomycetes</taxon>
        <taxon>Actinomycetes incertae sedis</taxon>
        <taxon>ac1 cluster</taxon>
    </lineage>
</organism>
<protein>
    <recommendedName>
        <fullName evidence="2">histidine kinase</fullName>
        <ecNumber evidence="2">2.7.13.3</ecNumber>
    </recommendedName>
</protein>
<evidence type="ECO:0000256" key="6">
    <source>
        <dbReference type="ARBA" id="ARBA00022777"/>
    </source>
</evidence>
<comment type="catalytic activity">
    <reaction evidence="1">
        <text>ATP + protein L-histidine = ADP + protein N-phospho-L-histidine.</text>
        <dbReference type="EC" id="2.7.13.3"/>
    </reaction>
</comment>
<dbReference type="InterPro" id="IPR022066">
    <property type="entry name" value="PdtaS_GAF"/>
</dbReference>
<dbReference type="Gene3D" id="3.30.450.20">
    <property type="entry name" value="PAS domain"/>
    <property type="match status" value="1"/>
</dbReference>
<accession>A0A0R2PCY9</accession>
<dbReference type="Proteomes" id="UP000054017">
    <property type="component" value="Unassembled WGS sequence"/>
</dbReference>
<gene>
    <name evidence="9" type="ORF">ABR65_03985</name>
</gene>
<name>A0A0R2PCY9_9ACTN</name>
<evidence type="ECO:0000256" key="7">
    <source>
        <dbReference type="ARBA" id="ARBA00022840"/>
    </source>
</evidence>
<dbReference type="EMBL" id="LIAX01000001">
    <property type="protein sequence ID" value="KRO33907.1"/>
    <property type="molecule type" value="Genomic_DNA"/>
</dbReference>
<dbReference type="InterPro" id="IPR011495">
    <property type="entry name" value="Sig_transdc_His_kin_sub2_dim/P"/>
</dbReference>
<evidence type="ECO:0000256" key="1">
    <source>
        <dbReference type="ARBA" id="ARBA00000085"/>
    </source>
</evidence>
<dbReference type="SUPFAM" id="SSF55874">
    <property type="entry name" value="ATPase domain of HSP90 chaperone/DNA topoisomerase II/histidine kinase"/>
    <property type="match status" value="1"/>
</dbReference>
<dbReference type="Pfam" id="PF12282">
    <property type="entry name" value="GAF_PdtaS"/>
    <property type="match status" value="1"/>
</dbReference>
<dbReference type="SMART" id="SM00387">
    <property type="entry name" value="HATPase_c"/>
    <property type="match status" value="1"/>
</dbReference>
<dbReference type="Pfam" id="PF02518">
    <property type="entry name" value="HATPase_c"/>
    <property type="match status" value="1"/>
</dbReference>